<sequence>MDQESSSGPRKSGRVRQKRNFGDDFVDPDSIQQSEYTAKIRTGKSNNDNPSPTASSNEEAIDDVVEEDDEEKYPTEPPETPVTSSSTSSLLKHIADTVSDGILKDIKEEIREKEEMRMKQAADMKIRIEKNYLSGTPEKSTTTNRNQWNRNGLPVNIAPKRSSGGGIEGFGALDPGDKLEYLVVDEERQLEEAAAANLAAIREANVRKILAKRSSRRDNSSLTQMAAQDAEINNYLNRNQDFSVLNQLPTTSGSTGSRGPKFVRLSDRSIVVPPQQEIQKPMALPIPQRVPAFQKFNLAGVPPNVNVGQFLRQQMAAATNNRPSAVRRINVNQIQPSRLRAAPEESPPKPKIVRKIPVGTPLPPPFSAASKPSNNVIYKANPVDTAGPLPPYVPQGKQVAKILIKRGPNGELIPQGRVMIRTPEQGSQFRPRLQPSQTHPGSLADIQPLSQPDFLDVKLEEKSEDGGKEIKLENVDDYEPPVKQLKEVKDEPIEEEAGPSLRGIAFPNRMNTSTVVDPNLPVGVYLASQQQRLQPPPRRIIKPRGSKTVFPHGSVTSLYDMVVHGNPNVTTPHRIFLGAEEPMKDMMPEQYGRFSIRKVKSLNLDKFKWKSPVNGSALQQVTMEPRKLQKFQSEGDALDSILNQKKQQKIPEEDLQIRKKKVEEFYRQKQALAQKMTMNEGQIWEYMQSEEFKKSITPGKSASKFEQLLSRPNAFAEISEFSDSLSHTNPELFANLVRIFRMKNGGGTRKFKVSDEVRSVHDIQSTSTAVFQPPQPPKPPQEPPLPHPEAPVRNPVDDFEDLEEWQEEEQLQNILDTVPQYVEVEWFGVKANVPELVPCHLCSYAMRLCMRKTKYRGEYRNYPAYRCLAKGCQTFRSMKKQFRDTIRAGRPYGPGPTDEPSTCPRLELSKEPHVVGRCEESLGEQTIKEEDEEPKEIKLEPEPDVEDEEEETVDFEYLTNNPMFDREGSDEPEALSEYDEAEADEMEVEYECPFDDE</sequence>
<dbReference type="FunCoup" id="G0P5Q9">
    <property type="interactions" value="1769"/>
</dbReference>
<feature type="region of interest" description="Disordered" evidence="1">
    <location>
        <begin position="886"/>
        <end position="905"/>
    </location>
</feature>
<dbReference type="OMA" id="CERASYG"/>
<evidence type="ECO:0000313" key="3">
    <source>
        <dbReference type="Proteomes" id="UP000008068"/>
    </source>
</evidence>
<feature type="compositionally biased region" description="Polar residues" evidence="1">
    <location>
        <begin position="425"/>
        <end position="440"/>
    </location>
</feature>
<protein>
    <submittedName>
        <fullName evidence="2">Uncharacterized protein</fullName>
    </submittedName>
</protein>
<feature type="compositionally biased region" description="Acidic residues" evidence="1">
    <location>
        <begin position="942"/>
        <end position="954"/>
    </location>
</feature>
<feature type="compositionally biased region" description="Acidic residues" evidence="1">
    <location>
        <begin position="970"/>
        <end position="984"/>
    </location>
</feature>
<dbReference type="HOGENOM" id="CLU_300387_0_0_1"/>
<name>G0P5Q9_CAEBE</name>
<feature type="compositionally biased region" description="Polar residues" evidence="1">
    <location>
        <begin position="133"/>
        <end position="150"/>
    </location>
</feature>
<accession>G0P5Q9</accession>
<reference evidence="3" key="1">
    <citation type="submission" date="2011-07" db="EMBL/GenBank/DDBJ databases">
        <authorList>
            <consortium name="Caenorhabditis brenneri Sequencing and Analysis Consortium"/>
            <person name="Wilson R.K."/>
        </authorList>
    </citation>
    <scope>NUCLEOTIDE SEQUENCE [LARGE SCALE GENOMIC DNA]</scope>
    <source>
        <strain evidence="3">PB2801</strain>
    </source>
</reference>
<dbReference type="Proteomes" id="UP000008068">
    <property type="component" value="Unassembled WGS sequence"/>
</dbReference>
<feature type="compositionally biased region" description="Polar residues" evidence="1">
    <location>
        <begin position="43"/>
        <end position="58"/>
    </location>
</feature>
<gene>
    <name evidence="2" type="ORF">CAEBREN_19723</name>
</gene>
<keyword evidence="3" id="KW-1185">Reference proteome</keyword>
<feature type="region of interest" description="Disordered" evidence="1">
    <location>
        <begin position="921"/>
        <end position="984"/>
    </location>
</feature>
<dbReference type="EMBL" id="GL380087">
    <property type="protein sequence ID" value="EGT46028.1"/>
    <property type="molecule type" value="Genomic_DNA"/>
</dbReference>
<feature type="compositionally biased region" description="Pro residues" evidence="1">
    <location>
        <begin position="773"/>
        <end position="789"/>
    </location>
</feature>
<feature type="region of interest" description="Disordered" evidence="1">
    <location>
        <begin position="1"/>
        <end position="90"/>
    </location>
</feature>
<dbReference type="InParanoid" id="G0P5Q9"/>
<dbReference type="OrthoDB" id="5877919at2759"/>
<dbReference type="AlphaFoldDB" id="G0P5Q9"/>
<evidence type="ECO:0000256" key="1">
    <source>
        <dbReference type="SAM" id="MobiDB-lite"/>
    </source>
</evidence>
<feature type="region of interest" description="Disordered" evidence="1">
    <location>
        <begin position="766"/>
        <end position="795"/>
    </location>
</feature>
<evidence type="ECO:0000313" key="2">
    <source>
        <dbReference type="EMBL" id="EGT46028.1"/>
    </source>
</evidence>
<feature type="region of interest" description="Disordered" evidence="1">
    <location>
        <begin position="338"/>
        <end position="358"/>
    </location>
</feature>
<organism evidence="3">
    <name type="scientific">Caenorhabditis brenneri</name>
    <name type="common">Nematode worm</name>
    <dbReference type="NCBI Taxonomy" id="135651"/>
    <lineage>
        <taxon>Eukaryota</taxon>
        <taxon>Metazoa</taxon>
        <taxon>Ecdysozoa</taxon>
        <taxon>Nematoda</taxon>
        <taxon>Chromadorea</taxon>
        <taxon>Rhabditida</taxon>
        <taxon>Rhabditina</taxon>
        <taxon>Rhabditomorpha</taxon>
        <taxon>Rhabditoidea</taxon>
        <taxon>Rhabditidae</taxon>
        <taxon>Peloderinae</taxon>
        <taxon>Caenorhabditis</taxon>
    </lineage>
</organism>
<feature type="compositionally biased region" description="Acidic residues" evidence="1">
    <location>
        <begin position="59"/>
        <end position="71"/>
    </location>
</feature>
<dbReference type="eggNOG" id="ENOG502TCH5">
    <property type="taxonomic scope" value="Eukaryota"/>
</dbReference>
<proteinExistence type="predicted"/>
<feature type="region of interest" description="Disordered" evidence="1">
    <location>
        <begin position="425"/>
        <end position="450"/>
    </location>
</feature>
<dbReference type="STRING" id="135651.G0P5Q9"/>
<feature type="region of interest" description="Disordered" evidence="1">
    <location>
        <begin position="133"/>
        <end position="169"/>
    </location>
</feature>